<dbReference type="Proteomes" id="UP001262410">
    <property type="component" value="Unassembled WGS sequence"/>
</dbReference>
<gene>
    <name evidence="1" type="ORF">E9232_003317</name>
</gene>
<accession>A0ABU1JQA3</accession>
<evidence type="ECO:0000313" key="1">
    <source>
        <dbReference type="EMBL" id="MDR6290791.1"/>
    </source>
</evidence>
<evidence type="ECO:0000313" key="2">
    <source>
        <dbReference type="Proteomes" id="UP001262410"/>
    </source>
</evidence>
<dbReference type="EMBL" id="JAVDPW010000005">
    <property type="protein sequence ID" value="MDR6290791.1"/>
    <property type="molecule type" value="Genomic_DNA"/>
</dbReference>
<proteinExistence type="predicted"/>
<reference evidence="1 2" key="1">
    <citation type="submission" date="2023-07" db="EMBL/GenBank/DDBJ databases">
        <title>Sorghum-associated microbial communities from plants grown in Nebraska, USA.</title>
        <authorList>
            <person name="Schachtman D."/>
        </authorList>
    </citation>
    <scope>NUCLEOTIDE SEQUENCE [LARGE SCALE GENOMIC DNA]</scope>
    <source>
        <strain evidence="1 2">584</strain>
    </source>
</reference>
<sequence length="93" mass="10233">MIELARRPLVPALAAPYRTAWESIVDPIVILKRCKPGDHLKVTNSNGDTDDIVVDRVDLQNQQLIPVYGNAIAFGDVGKVSNASETNRKYRSG</sequence>
<dbReference type="RefSeq" id="WP_309795495.1">
    <property type="nucleotide sequence ID" value="NZ_JAVDPW010000005.1"/>
</dbReference>
<protein>
    <submittedName>
        <fullName evidence="1">Uncharacterized protein</fullName>
    </submittedName>
</protein>
<name>A0ABU1JQA3_9PROT</name>
<organism evidence="1 2">
    <name type="scientific">Inquilinus ginsengisoli</name>
    <dbReference type="NCBI Taxonomy" id="363840"/>
    <lineage>
        <taxon>Bacteria</taxon>
        <taxon>Pseudomonadati</taxon>
        <taxon>Pseudomonadota</taxon>
        <taxon>Alphaproteobacteria</taxon>
        <taxon>Rhodospirillales</taxon>
        <taxon>Rhodospirillaceae</taxon>
        <taxon>Inquilinus</taxon>
    </lineage>
</organism>
<keyword evidence="2" id="KW-1185">Reference proteome</keyword>
<comment type="caution">
    <text evidence="1">The sequence shown here is derived from an EMBL/GenBank/DDBJ whole genome shotgun (WGS) entry which is preliminary data.</text>
</comment>